<feature type="region of interest" description="Disordered" evidence="1">
    <location>
        <begin position="66"/>
        <end position="98"/>
    </location>
</feature>
<name>A0A453A153_AEGTS</name>
<keyword evidence="3" id="KW-1185">Reference proteome</keyword>
<accession>A0A453A153</accession>
<proteinExistence type="predicted"/>
<sequence length="108" mass="12005">LRCIKASRLDQSKSKLGTTGIHACMLRLASKIWLQYRSSYTEKCSNIFLHVFKLALVPAINSTTPTITHNSSARSSPHLHTTESIDRADDSPPHRPPRCRIAAPLLPC</sequence>
<evidence type="ECO:0000256" key="1">
    <source>
        <dbReference type="SAM" id="MobiDB-lite"/>
    </source>
</evidence>
<dbReference type="EnsemblPlants" id="AET1Gv21001000.9">
    <property type="protein sequence ID" value="AET1Gv21001000.9"/>
    <property type="gene ID" value="AET1Gv21001000"/>
</dbReference>
<protein>
    <submittedName>
        <fullName evidence="2">Uncharacterized protein</fullName>
    </submittedName>
</protein>
<dbReference type="AlphaFoldDB" id="A0A453A153"/>
<evidence type="ECO:0000313" key="2">
    <source>
        <dbReference type="EnsemblPlants" id="AET1Gv21001000.9"/>
    </source>
</evidence>
<feature type="compositionally biased region" description="Polar residues" evidence="1">
    <location>
        <begin position="66"/>
        <end position="79"/>
    </location>
</feature>
<reference evidence="2" key="5">
    <citation type="journal article" date="2021" name="G3 (Bethesda)">
        <title>Aegilops tauschii genome assembly Aet v5.0 features greater sequence contiguity and improved annotation.</title>
        <authorList>
            <person name="Wang L."/>
            <person name="Zhu T."/>
            <person name="Rodriguez J.C."/>
            <person name="Deal K.R."/>
            <person name="Dubcovsky J."/>
            <person name="McGuire P.E."/>
            <person name="Lux T."/>
            <person name="Spannagl M."/>
            <person name="Mayer K.F.X."/>
            <person name="Baldrich P."/>
            <person name="Meyers B.C."/>
            <person name="Huo N."/>
            <person name="Gu Y.Q."/>
            <person name="Zhou H."/>
            <person name="Devos K.M."/>
            <person name="Bennetzen J.L."/>
            <person name="Unver T."/>
            <person name="Budak H."/>
            <person name="Gulick P.J."/>
            <person name="Galiba G."/>
            <person name="Kalapos B."/>
            <person name="Nelson D.R."/>
            <person name="Li P."/>
            <person name="You F.M."/>
            <person name="Luo M.C."/>
            <person name="Dvorak J."/>
        </authorList>
    </citation>
    <scope>NUCLEOTIDE SEQUENCE [LARGE SCALE GENOMIC DNA]</scope>
    <source>
        <strain evidence="2">cv. AL8/78</strain>
    </source>
</reference>
<dbReference type="Gramene" id="AET1Gv21001000.9">
    <property type="protein sequence ID" value="AET1Gv21001000.9"/>
    <property type="gene ID" value="AET1Gv21001000"/>
</dbReference>
<evidence type="ECO:0000313" key="3">
    <source>
        <dbReference type="Proteomes" id="UP000015105"/>
    </source>
</evidence>
<organism evidence="2 3">
    <name type="scientific">Aegilops tauschii subsp. strangulata</name>
    <name type="common">Goatgrass</name>
    <dbReference type="NCBI Taxonomy" id="200361"/>
    <lineage>
        <taxon>Eukaryota</taxon>
        <taxon>Viridiplantae</taxon>
        <taxon>Streptophyta</taxon>
        <taxon>Embryophyta</taxon>
        <taxon>Tracheophyta</taxon>
        <taxon>Spermatophyta</taxon>
        <taxon>Magnoliopsida</taxon>
        <taxon>Liliopsida</taxon>
        <taxon>Poales</taxon>
        <taxon>Poaceae</taxon>
        <taxon>BOP clade</taxon>
        <taxon>Pooideae</taxon>
        <taxon>Triticodae</taxon>
        <taxon>Triticeae</taxon>
        <taxon>Triticinae</taxon>
        <taxon>Aegilops</taxon>
    </lineage>
</organism>
<dbReference type="Proteomes" id="UP000015105">
    <property type="component" value="Chromosome 1D"/>
</dbReference>
<feature type="compositionally biased region" description="Basic and acidic residues" evidence="1">
    <location>
        <begin position="80"/>
        <end position="93"/>
    </location>
</feature>
<reference evidence="3" key="1">
    <citation type="journal article" date="2014" name="Science">
        <title>Ancient hybridizations among the ancestral genomes of bread wheat.</title>
        <authorList>
            <consortium name="International Wheat Genome Sequencing Consortium,"/>
            <person name="Marcussen T."/>
            <person name="Sandve S.R."/>
            <person name="Heier L."/>
            <person name="Spannagl M."/>
            <person name="Pfeifer M."/>
            <person name="Jakobsen K.S."/>
            <person name="Wulff B.B."/>
            <person name="Steuernagel B."/>
            <person name="Mayer K.F."/>
            <person name="Olsen O.A."/>
        </authorList>
    </citation>
    <scope>NUCLEOTIDE SEQUENCE [LARGE SCALE GENOMIC DNA]</scope>
    <source>
        <strain evidence="3">cv. AL8/78</strain>
    </source>
</reference>
<reference evidence="2" key="4">
    <citation type="submission" date="2019-03" db="UniProtKB">
        <authorList>
            <consortium name="EnsemblPlants"/>
        </authorList>
    </citation>
    <scope>IDENTIFICATION</scope>
</reference>
<reference evidence="2" key="3">
    <citation type="journal article" date="2017" name="Nature">
        <title>Genome sequence of the progenitor of the wheat D genome Aegilops tauschii.</title>
        <authorList>
            <person name="Luo M.C."/>
            <person name="Gu Y.Q."/>
            <person name="Puiu D."/>
            <person name="Wang H."/>
            <person name="Twardziok S.O."/>
            <person name="Deal K.R."/>
            <person name="Huo N."/>
            <person name="Zhu T."/>
            <person name="Wang L."/>
            <person name="Wang Y."/>
            <person name="McGuire P.E."/>
            <person name="Liu S."/>
            <person name="Long H."/>
            <person name="Ramasamy R.K."/>
            <person name="Rodriguez J.C."/>
            <person name="Van S.L."/>
            <person name="Yuan L."/>
            <person name="Wang Z."/>
            <person name="Xia Z."/>
            <person name="Xiao L."/>
            <person name="Anderson O.D."/>
            <person name="Ouyang S."/>
            <person name="Liang Y."/>
            <person name="Zimin A.V."/>
            <person name="Pertea G."/>
            <person name="Qi P."/>
            <person name="Bennetzen J.L."/>
            <person name="Dai X."/>
            <person name="Dawson M.W."/>
            <person name="Muller H.G."/>
            <person name="Kugler K."/>
            <person name="Rivarola-Duarte L."/>
            <person name="Spannagl M."/>
            <person name="Mayer K.F.X."/>
            <person name="Lu F.H."/>
            <person name="Bevan M.W."/>
            <person name="Leroy P."/>
            <person name="Li P."/>
            <person name="You F.M."/>
            <person name="Sun Q."/>
            <person name="Liu Z."/>
            <person name="Lyons E."/>
            <person name="Wicker T."/>
            <person name="Salzberg S.L."/>
            <person name="Devos K.M."/>
            <person name="Dvorak J."/>
        </authorList>
    </citation>
    <scope>NUCLEOTIDE SEQUENCE [LARGE SCALE GENOMIC DNA]</scope>
    <source>
        <strain evidence="2">cv. AL8/78</strain>
    </source>
</reference>
<reference evidence="3" key="2">
    <citation type="journal article" date="2017" name="Nat. Plants">
        <title>The Aegilops tauschii genome reveals multiple impacts of transposons.</title>
        <authorList>
            <person name="Zhao G."/>
            <person name="Zou C."/>
            <person name="Li K."/>
            <person name="Wang K."/>
            <person name="Li T."/>
            <person name="Gao L."/>
            <person name="Zhang X."/>
            <person name="Wang H."/>
            <person name="Yang Z."/>
            <person name="Liu X."/>
            <person name="Jiang W."/>
            <person name="Mao L."/>
            <person name="Kong X."/>
            <person name="Jiao Y."/>
            <person name="Jia J."/>
        </authorList>
    </citation>
    <scope>NUCLEOTIDE SEQUENCE [LARGE SCALE GENOMIC DNA]</scope>
    <source>
        <strain evidence="3">cv. AL8/78</strain>
    </source>
</reference>